<feature type="region of interest" description="Disordered" evidence="1">
    <location>
        <begin position="717"/>
        <end position="767"/>
    </location>
</feature>
<name>A0AAV4G8S0_9GAST</name>
<dbReference type="Proteomes" id="UP000762676">
    <property type="component" value="Unassembled WGS sequence"/>
</dbReference>
<keyword evidence="2" id="KW-0812">Transmembrane</keyword>
<keyword evidence="3" id="KW-0732">Signal</keyword>
<keyword evidence="6" id="KW-1185">Reference proteome</keyword>
<gene>
    <name evidence="5" type="ORF">ElyMa_002353000</name>
</gene>
<reference evidence="5 6" key="1">
    <citation type="journal article" date="2021" name="Elife">
        <title>Chloroplast acquisition without the gene transfer in kleptoplastic sea slugs, Plakobranchus ocellatus.</title>
        <authorList>
            <person name="Maeda T."/>
            <person name="Takahashi S."/>
            <person name="Yoshida T."/>
            <person name="Shimamura S."/>
            <person name="Takaki Y."/>
            <person name="Nagai Y."/>
            <person name="Toyoda A."/>
            <person name="Suzuki Y."/>
            <person name="Arimoto A."/>
            <person name="Ishii H."/>
            <person name="Satoh N."/>
            <person name="Nishiyama T."/>
            <person name="Hasebe M."/>
            <person name="Maruyama T."/>
            <person name="Minagawa J."/>
            <person name="Obokata J."/>
            <person name="Shigenobu S."/>
        </authorList>
    </citation>
    <scope>NUCLEOTIDE SEQUENCE [LARGE SCALE GENOMIC DNA]</scope>
</reference>
<proteinExistence type="predicted"/>
<dbReference type="AlphaFoldDB" id="A0AAV4G8S0"/>
<dbReference type="PROSITE" id="PS50060">
    <property type="entry name" value="MAM_2"/>
    <property type="match status" value="1"/>
</dbReference>
<accession>A0AAV4G8S0</accession>
<dbReference type="GO" id="GO:0016020">
    <property type="term" value="C:membrane"/>
    <property type="evidence" value="ECO:0007669"/>
    <property type="project" value="InterPro"/>
</dbReference>
<protein>
    <recommendedName>
        <fullName evidence="4">MAM domain-containing protein</fullName>
    </recommendedName>
</protein>
<keyword evidence="2" id="KW-1133">Transmembrane helix</keyword>
<sequence length="812" mass="88752">MRTCCFSTVDNSRLLVWCLVILAVASYTLSQTNTSVDSKCTKNRKGLPACNFNNRNCYNEGRVGKPAWTLVKIGENGPVTPYEKGYVHLDANVSNGKPRKMSAQIGPGRKAICVQFFYATAGSSKVPISFYISDGPVYVSVYKTEAQTGGTWRNDTFSCCLPNIGNVKRIAIEATATENGTAAIDYVDIRQSNMPCENGELVCYPRLPSLIPSEPVNAPSCPSDGDKIDPLLSCDFNAIIKSAPEYCGWNATSGWDLRQKRDGTGTYDVIYASGVGDAILLNILPDHVESLCMEVQFSTPDIDEDLKNVFSVNIIAHDNTSVLWSTAYNYNGSRNSIWKRNSFEEALPRASGRQIQVHANAAGLKIDYIHVRTSDVDPTTVLHGETTGHWNTGQTATPTRVSTEVTTVAEEMLTFETPTMPVESTETTSQVASTSENMVDPPLTAPTAKNPFKSTEATTPHKETTPKPFKSTEATTPPKETARQPLKSTEATTPHKETTRQPLKSTEATTPPKETTRQPLKSTEATSPDKETTPEYRPHGSLTWRNNRNSGALEHKTNRDVDTCVNRKATTPYKETTPKSFKSTEATTLYAGTTPKSFKSTEATTPYKETTRQPLKSTEAISPDKETTPESFELTEATTPHEKTTRPSFGSSEAILRDSFPATKGSSESALLESTEWKTSVVPRCNRSSKSSEPTRIEQLPGLGVSSSLRSTTEQVFVNRNTTKTQSQTEQLPKTIAKSTSAPLPERPPGEKEISTSLPNSSKESNTTSKKKLWGIVWGVTGGLLVLVAGVAIFIVKRMCVPKNYSPKVTPL</sequence>
<feature type="chain" id="PRO_5043640892" description="MAM domain-containing protein" evidence="3">
    <location>
        <begin position="31"/>
        <end position="812"/>
    </location>
</feature>
<comment type="caution">
    <text evidence="5">The sequence shown here is derived from an EMBL/GenBank/DDBJ whole genome shotgun (WGS) entry which is preliminary data.</text>
</comment>
<evidence type="ECO:0000313" key="5">
    <source>
        <dbReference type="EMBL" id="GFR81928.1"/>
    </source>
</evidence>
<feature type="compositionally biased region" description="Polar residues" evidence="1">
    <location>
        <begin position="500"/>
        <end position="526"/>
    </location>
</feature>
<dbReference type="Gene3D" id="2.60.120.200">
    <property type="match status" value="1"/>
</dbReference>
<evidence type="ECO:0000256" key="3">
    <source>
        <dbReference type="SAM" id="SignalP"/>
    </source>
</evidence>
<feature type="transmembrane region" description="Helical" evidence="2">
    <location>
        <begin position="773"/>
        <end position="796"/>
    </location>
</feature>
<keyword evidence="2" id="KW-0472">Membrane</keyword>
<feature type="compositionally biased region" description="Polar residues" evidence="1">
    <location>
        <begin position="597"/>
        <end position="620"/>
    </location>
</feature>
<feature type="compositionally biased region" description="Basic and acidic residues" evidence="1">
    <location>
        <begin position="527"/>
        <end position="538"/>
    </location>
</feature>
<evidence type="ECO:0000256" key="1">
    <source>
        <dbReference type="SAM" id="MobiDB-lite"/>
    </source>
</evidence>
<feature type="signal peptide" evidence="3">
    <location>
        <begin position="1"/>
        <end position="30"/>
    </location>
</feature>
<feature type="region of interest" description="Disordered" evidence="1">
    <location>
        <begin position="417"/>
        <end position="561"/>
    </location>
</feature>
<evidence type="ECO:0000259" key="4">
    <source>
        <dbReference type="PROSITE" id="PS50060"/>
    </source>
</evidence>
<feature type="domain" description="MAM" evidence="4">
    <location>
        <begin position="48"/>
        <end position="198"/>
    </location>
</feature>
<feature type="region of interest" description="Disordered" evidence="1">
    <location>
        <begin position="597"/>
        <end position="705"/>
    </location>
</feature>
<feature type="compositionally biased region" description="Polar residues" evidence="1">
    <location>
        <begin position="422"/>
        <end position="437"/>
    </location>
</feature>
<evidence type="ECO:0000313" key="6">
    <source>
        <dbReference type="Proteomes" id="UP000762676"/>
    </source>
</evidence>
<evidence type="ECO:0000256" key="2">
    <source>
        <dbReference type="SAM" id="Phobius"/>
    </source>
</evidence>
<organism evidence="5 6">
    <name type="scientific">Elysia marginata</name>
    <dbReference type="NCBI Taxonomy" id="1093978"/>
    <lineage>
        <taxon>Eukaryota</taxon>
        <taxon>Metazoa</taxon>
        <taxon>Spiralia</taxon>
        <taxon>Lophotrochozoa</taxon>
        <taxon>Mollusca</taxon>
        <taxon>Gastropoda</taxon>
        <taxon>Heterobranchia</taxon>
        <taxon>Euthyneura</taxon>
        <taxon>Panpulmonata</taxon>
        <taxon>Sacoglossa</taxon>
        <taxon>Placobranchoidea</taxon>
        <taxon>Plakobranchidae</taxon>
        <taxon>Elysia</taxon>
    </lineage>
</organism>
<dbReference type="EMBL" id="BMAT01004861">
    <property type="protein sequence ID" value="GFR81928.1"/>
    <property type="molecule type" value="Genomic_DNA"/>
</dbReference>
<feature type="compositionally biased region" description="Polar residues" evidence="1">
    <location>
        <begin position="717"/>
        <end position="742"/>
    </location>
</feature>
<dbReference type="InterPro" id="IPR000998">
    <property type="entry name" value="MAM_dom"/>
</dbReference>